<evidence type="ECO:0000256" key="12">
    <source>
        <dbReference type="ARBA" id="ARBA00034808"/>
    </source>
</evidence>
<dbReference type="Gene3D" id="1.10.486.10">
    <property type="entry name" value="PCRA, domain 4"/>
    <property type="match status" value="1"/>
</dbReference>
<dbReference type="PROSITE" id="PS51198">
    <property type="entry name" value="UVRD_HELICASE_ATP_BIND"/>
    <property type="match status" value="1"/>
</dbReference>
<keyword evidence="19" id="KW-1185">Reference proteome</keyword>
<sequence length="1081" mass="119160">MRRRDPSRGGTVIDALTIAERLKLLPPTPEQRAVIEAPLAPALVVAGAGSGKTETMAHRVLWLLANGLAAPSEVLGLTFTRKAAAELGERISRRIDQLSAAGLLPSARGEPSPDPFEAPTISTYNAFANTIFRDNAVLIGREGDATVLSEASAWHLARSIVVGTEDPRILDIDAGIDRVTDLVLSLAHELADNLVDPDEVVAFAEEFLRVEELPRGSSGSGLYSDVKRALQTVTALPVLIGLAERFQEAKARRGFVEFSDQVALALRLIERAPRLIDEYRSRYRVVLLDEYQDTSVVQTRLLARLFAEHAVMAVGDPHQSIYGWRGASAGGLRRFGVDFGQAARFSLSTSWRNGHRVLEAANAIVAPLHELGGVAVDRLSPSPAASGHPVEFTFPETIDDEADDVALWLAGHLAGAAEPPSAAVLFRVRAHMDRFAEALARHGVRYHILGIGGLLRQPEIADLVAALTVVEDPAAGSELVRLLVGARWRIGVRDLGALRDLASWLASRDHAHRVLPENVRERMRASVTEGEGGSIVEALDFIAARRRDQDGTLQHSALAAFSAEGLRRLYEAGTLFARLRTHSGLDLRDFVTLVEQELALDIEVEANETRSDGHLHLEAFQEAVAGYLQTDDRGAGTGSTLRGFLRWLALADKRDGLAPRPEDPEPGTVQLLTIHGSKGLEWDLVAVPRLVEDELPSRPVEGFRGWLRLGALPYAFRGDAAELPDLPWKTCTTHKELVDAMKAFGDTLGRRHEVEERRLAYVALTRARHHLLLSGSWWAGQTQPRRPSTFLRDIAEAGTIPPPPEEPGHTENPHDQAPRTFRWPHDPLGSRRDRVRAAAARVRAAEPALLGTWGNDITLLLAERAERLTRGTSLVLPTRIPASRFKDIVTTPDAVAAQLRRPMPERPYRQTRLGTTFHSWVENRFGVHGEAEAVDTFLDERDTFGETTLEQEKLAALIETFERSEWADRRPEAVEIEIHLQVAGHMVICKLDAVYPTDDGFQIVDWKTGRAPQNATDLELKQFQLALYRLAFSRWRGVPLENVDAVFYFVADDLVLRPERFYSERELAASLSSVTGASPRP</sequence>
<comment type="catalytic activity">
    <reaction evidence="13">
        <text>ATP + H2O = ADP + phosphate + H(+)</text>
        <dbReference type="Rhea" id="RHEA:13065"/>
        <dbReference type="ChEBI" id="CHEBI:15377"/>
        <dbReference type="ChEBI" id="CHEBI:15378"/>
        <dbReference type="ChEBI" id="CHEBI:30616"/>
        <dbReference type="ChEBI" id="CHEBI:43474"/>
        <dbReference type="ChEBI" id="CHEBI:456216"/>
        <dbReference type="EC" id="5.6.2.4"/>
    </reaction>
</comment>
<dbReference type="Proteomes" id="UP000052979">
    <property type="component" value="Unassembled WGS sequence"/>
</dbReference>
<dbReference type="SUPFAM" id="SSF52980">
    <property type="entry name" value="Restriction endonuclease-like"/>
    <property type="match status" value="1"/>
</dbReference>
<dbReference type="InterPro" id="IPR011604">
    <property type="entry name" value="PDDEXK-like_dom_sf"/>
</dbReference>
<reference evidence="18 19" key="1">
    <citation type="submission" date="2015-04" db="EMBL/GenBank/DDBJ databases">
        <title>Draft genome sequence of Rathayibacter toxicus strain FH-142 (AKA 70134 or CS 32), a Western Australian isolate.</title>
        <authorList>
            <consortium name="Consortium for Microbial Forensics and Genomics (microFORGE)"/>
            <person name="Knight B.M."/>
            <person name="Roberts D.P."/>
            <person name="Lin D."/>
            <person name="Hari K."/>
            <person name="Fletcher J."/>
            <person name="Melcher U."/>
            <person name="Blagden T."/>
            <person name="Luster D.G."/>
            <person name="Sechler A.J."/>
            <person name="Schneider W.L."/>
            <person name="Winegar R.A."/>
        </authorList>
    </citation>
    <scope>NUCLEOTIDE SEQUENCE [LARGE SCALE GENOMIC DNA]</scope>
    <source>
        <strain evidence="18 19">FH142</strain>
    </source>
</reference>
<dbReference type="PANTHER" id="PTHR11070:SF55">
    <property type="entry name" value="DNA 3'-5' HELICASE"/>
    <property type="match status" value="1"/>
</dbReference>
<name>A0A0U1PUV5_9MICO</name>
<dbReference type="eggNOG" id="COG2887">
    <property type="taxonomic scope" value="Bacteria"/>
</dbReference>
<protein>
    <recommendedName>
        <fullName evidence="12">DNA 3'-5' helicase</fullName>
        <ecNumber evidence="12">5.6.2.4</ecNumber>
    </recommendedName>
</protein>
<keyword evidence="10" id="KW-0413">Isomerase</keyword>
<dbReference type="EC" id="5.6.2.4" evidence="12"/>
<evidence type="ECO:0000256" key="13">
    <source>
        <dbReference type="ARBA" id="ARBA00048988"/>
    </source>
</evidence>
<dbReference type="GO" id="GO:0003677">
    <property type="term" value="F:DNA binding"/>
    <property type="evidence" value="ECO:0007669"/>
    <property type="project" value="UniProtKB-KW"/>
</dbReference>
<keyword evidence="9" id="KW-0234">DNA repair</keyword>
<comment type="catalytic activity">
    <reaction evidence="11">
        <text>Couples ATP hydrolysis with the unwinding of duplex DNA by translocating in the 3'-5' direction.</text>
        <dbReference type="EC" id="5.6.2.4"/>
    </reaction>
</comment>
<dbReference type="eggNOG" id="COG0210">
    <property type="taxonomic scope" value="Bacteria"/>
</dbReference>
<evidence type="ECO:0000256" key="9">
    <source>
        <dbReference type="ARBA" id="ARBA00023204"/>
    </source>
</evidence>
<evidence type="ECO:0000256" key="3">
    <source>
        <dbReference type="ARBA" id="ARBA00022763"/>
    </source>
</evidence>
<evidence type="ECO:0000256" key="1">
    <source>
        <dbReference type="ARBA" id="ARBA00022722"/>
    </source>
</evidence>
<dbReference type="STRING" id="145458.APU90_02560"/>
<dbReference type="InterPro" id="IPR014016">
    <property type="entry name" value="UvrD-like_ATP-bd"/>
</dbReference>
<dbReference type="InterPro" id="IPR014017">
    <property type="entry name" value="DNA_helicase_UvrD-like_C"/>
</dbReference>
<keyword evidence="5 14" id="KW-0347">Helicase</keyword>
<dbReference type="GO" id="GO:0000725">
    <property type="term" value="P:recombinational repair"/>
    <property type="evidence" value="ECO:0007669"/>
    <property type="project" value="TreeGrafter"/>
</dbReference>
<dbReference type="Gene3D" id="3.90.320.10">
    <property type="match status" value="1"/>
</dbReference>
<dbReference type="InterPro" id="IPR038726">
    <property type="entry name" value="PDDEXK_AddAB-type"/>
</dbReference>
<keyword evidence="8" id="KW-0238">DNA-binding</keyword>
<dbReference type="GO" id="GO:0033202">
    <property type="term" value="C:DNA helicase complex"/>
    <property type="evidence" value="ECO:0007669"/>
    <property type="project" value="TreeGrafter"/>
</dbReference>
<dbReference type="InterPro" id="IPR000212">
    <property type="entry name" value="DNA_helicase_UvrD/REP"/>
</dbReference>
<gene>
    <name evidence="18" type="ORF">VT73_04945</name>
</gene>
<evidence type="ECO:0000259" key="17">
    <source>
        <dbReference type="PROSITE" id="PS51217"/>
    </source>
</evidence>
<dbReference type="InterPro" id="IPR011335">
    <property type="entry name" value="Restrct_endonuc-II-like"/>
</dbReference>
<feature type="binding site" evidence="14">
    <location>
        <begin position="46"/>
        <end position="53"/>
    </location>
    <ligand>
        <name>ATP</name>
        <dbReference type="ChEBI" id="CHEBI:30616"/>
    </ligand>
</feature>
<evidence type="ECO:0000256" key="7">
    <source>
        <dbReference type="ARBA" id="ARBA00022840"/>
    </source>
</evidence>
<feature type="domain" description="UvrD-like helicase C-terminal" evidence="17">
    <location>
        <begin position="355"/>
        <end position="679"/>
    </location>
</feature>
<dbReference type="Gene3D" id="3.40.50.300">
    <property type="entry name" value="P-loop containing nucleotide triphosphate hydrolases"/>
    <property type="match status" value="4"/>
</dbReference>
<dbReference type="Pfam" id="PF13361">
    <property type="entry name" value="UvrD_C"/>
    <property type="match status" value="1"/>
</dbReference>
<keyword evidence="2 14" id="KW-0547">Nucleotide-binding</keyword>
<evidence type="ECO:0000256" key="15">
    <source>
        <dbReference type="SAM" id="MobiDB-lite"/>
    </source>
</evidence>
<keyword evidence="1" id="KW-0540">Nuclease</keyword>
<comment type="caution">
    <text evidence="18">The sequence shown here is derived from an EMBL/GenBank/DDBJ whole genome shotgun (WGS) entry which is preliminary data.</text>
</comment>
<dbReference type="GO" id="GO:0043138">
    <property type="term" value="F:3'-5' DNA helicase activity"/>
    <property type="evidence" value="ECO:0007669"/>
    <property type="project" value="UniProtKB-EC"/>
</dbReference>
<evidence type="ECO:0000256" key="2">
    <source>
        <dbReference type="ARBA" id="ARBA00022741"/>
    </source>
</evidence>
<dbReference type="SUPFAM" id="SSF52540">
    <property type="entry name" value="P-loop containing nucleoside triphosphate hydrolases"/>
    <property type="match status" value="1"/>
</dbReference>
<feature type="region of interest" description="Disordered" evidence="15">
    <location>
        <begin position="796"/>
        <end position="828"/>
    </location>
</feature>
<evidence type="ECO:0000256" key="10">
    <source>
        <dbReference type="ARBA" id="ARBA00023235"/>
    </source>
</evidence>
<dbReference type="GO" id="GO:0004527">
    <property type="term" value="F:exonuclease activity"/>
    <property type="evidence" value="ECO:0007669"/>
    <property type="project" value="UniProtKB-KW"/>
</dbReference>
<dbReference type="Pfam" id="PF12705">
    <property type="entry name" value="PDDEXK_1"/>
    <property type="match status" value="1"/>
</dbReference>
<dbReference type="GO" id="GO:0005524">
    <property type="term" value="F:ATP binding"/>
    <property type="evidence" value="ECO:0007669"/>
    <property type="project" value="UniProtKB-UniRule"/>
</dbReference>
<dbReference type="EMBL" id="LBFI01000024">
    <property type="protein sequence ID" value="KKM46365.1"/>
    <property type="molecule type" value="Genomic_DNA"/>
</dbReference>
<feature type="domain" description="UvrD-like helicase ATP-binding" evidence="16">
    <location>
        <begin position="25"/>
        <end position="354"/>
    </location>
</feature>
<feature type="compositionally biased region" description="Basic and acidic residues" evidence="15">
    <location>
        <begin position="806"/>
        <end position="828"/>
    </location>
</feature>
<dbReference type="PANTHER" id="PTHR11070">
    <property type="entry name" value="UVRD / RECB / PCRA DNA HELICASE FAMILY MEMBER"/>
    <property type="match status" value="1"/>
</dbReference>
<evidence type="ECO:0000256" key="8">
    <source>
        <dbReference type="ARBA" id="ARBA00023125"/>
    </source>
</evidence>
<evidence type="ECO:0000256" key="4">
    <source>
        <dbReference type="ARBA" id="ARBA00022801"/>
    </source>
</evidence>
<evidence type="ECO:0000256" key="6">
    <source>
        <dbReference type="ARBA" id="ARBA00022839"/>
    </source>
</evidence>
<dbReference type="PROSITE" id="PS51217">
    <property type="entry name" value="UVRD_HELICASE_CTER"/>
    <property type="match status" value="1"/>
</dbReference>
<evidence type="ECO:0000256" key="5">
    <source>
        <dbReference type="ARBA" id="ARBA00022806"/>
    </source>
</evidence>
<evidence type="ECO:0000313" key="19">
    <source>
        <dbReference type="Proteomes" id="UP000052979"/>
    </source>
</evidence>
<proteinExistence type="predicted"/>
<evidence type="ECO:0000313" key="18">
    <source>
        <dbReference type="EMBL" id="KKM46365.1"/>
    </source>
</evidence>
<keyword evidence="4 14" id="KW-0378">Hydrolase</keyword>
<evidence type="ECO:0000259" key="16">
    <source>
        <dbReference type="PROSITE" id="PS51198"/>
    </source>
</evidence>
<dbReference type="CDD" id="cd17932">
    <property type="entry name" value="DEXQc_UvrD"/>
    <property type="match status" value="1"/>
</dbReference>
<dbReference type="PATRIC" id="fig|145458.8.peg.1123"/>
<evidence type="ECO:0000256" key="11">
    <source>
        <dbReference type="ARBA" id="ARBA00034617"/>
    </source>
</evidence>
<keyword evidence="6" id="KW-0269">Exonuclease</keyword>
<dbReference type="Pfam" id="PF00580">
    <property type="entry name" value="UvrD-helicase"/>
    <property type="match status" value="1"/>
</dbReference>
<dbReference type="AlphaFoldDB" id="A0A0U1PUV5"/>
<organism evidence="18 19">
    <name type="scientific">Rathayibacter toxicus</name>
    <dbReference type="NCBI Taxonomy" id="145458"/>
    <lineage>
        <taxon>Bacteria</taxon>
        <taxon>Bacillati</taxon>
        <taxon>Actinomycetota</taxon>
        <taxon>Actinomycetes</taxon>
        <taxon>Micrococcales</taxon>
        <taxon>Microbacteriaceae</taxon>
        <taxon>Rathayibacter</taxon>
    </lineage>
</organism>
<dbReference type="InterPro" id="IPR027417">
    <property type="entry name" value="P-loop_NTPase"/>
</dbReference>
<keyword evidence="7 14" id="KW-0067">ATP-binding</keyword>
<accession>A0A0U1PUV5</accession>
<dbReference type="GO" id="GO:0005829">
    <property type="term" value="C:cytosol"/>
    <property type="evidence" value="ECO:0007669"/>
    <property type="project" value="TreeGrafter"/>
</dbReference>
<keyword evidence="3" id="KW-0227">DNA damage</keyword>
<evidence type="ECO:0000256" key="14">
    <source>
        <dbReference type="PROSITE-ProRule" id="PRU00560"/>
    </source>
</evidence>